<dbReference type="InterPro" id="IPR001405">
    <property type="entry name" value="UPF0758"/>
</dbReference>
<dbReference type="EMBL" id="QGGT01000001">
    <property type="protein sequence ID" value="PWK36382.1"/>
    <property type="molecule type" value="Genomic_DNA"/>
</dbReference>
<keyword evidence="5" id="KW-0482">Metalloprotease</keyword>
<gene>
    <name evidence="7" type="ORF">C7419_101236</name>
</gene>
<dbReference type="RefSeq" id="WP_109580219.1">
    <property type="nucleotide sequence ID" value="NZ_CAJPUX010000003.1"/>
</dbReference>
<name>A0A316EWF7_9BURK</name>
<dbReference type="NCBIfam" id="NF000642">
    <property type="entry name" value="PRK00024.1"/>
    <property type="match status" value="1"/>
</dbReference>
<dbReference type="GeneID" id="98341868"/>
<dbReference type="InterPro" id="IPR025657">
    <property type="entry name" value="RadC_JAB"/>
</dbReference>
<keyword evidence="8" id="KW-1185">Reference proteome</keyword>
<dbReference type="PROSITE" id="PS50249">
    <property type="entry name" value="MPN"/>
    <property type="match status" value="1"/>
</dbReference>
<dbReference type="GO" id="GO:0008237">
    <property type="term" value="F:metallopeptidase activity"/>
    <property type="evidence" value="ECO:0007669"/>
    <property type="project" value="UniProtKB-KW"/>
</dbReference>
<dbReference type="OrthoDB" id="9804482at2"/>
<evidence type="ECO:0000313" key="7">
    <source>
        <dbReference type="EMBL" id="PWK36382.1"/>
    </source>
</evidence>
<dbReference type="GO" id="GO:0046872">
    <property type="term" value="F:metal ion binding"/>
    <property type="evidence" value="ECO:0007669"/>
    <property type="project" value="UniProtKB-KW"/>
</dbReference>
<evidence type="ECO:0000256" key="6">
    <source>
        <dbReference type="RuleBase" id="RU003797"/>
    </source>
</evidence>
<accession>A0A316EWF7</accession>
<dbReference type="SUPFAM" id="SSF47781">
    <property type="entry name" value="RuvA domain 2-like"/>
    <property type="match status" value="1"/>
</dbReference>
<dbReference type="AlphaFoldDB" id="A0A316EWF7"/>
<dbReference type="Proteomes" id="UP000245754">
    <property type="component" value="Unassembled WGS sequence"/>
</dbReference>
<proteinExistence type="inferred from homology"/>
<reference evidence="7 8" key="1">
    <citation type="submission" date="2018-05" db="EMBL/GenBank/DDBJ databases">
        <title>Genomic Encyclopedia of Type Strains, Phase IV (KMG-V): Genome sequencing to study the core and pangenomes of soil and plant-associated prokaryotes.</title>
        <authorList>
            <person name="Whitman W."/>
        </authorList>
    </citation>
    <scope>NUCLEOTIDE SEQUENCE [LARGE SCALE GENOMIC DNA]</scope>
    <source>
        <strain evidence="7 8">SLV-132</strain>
    </source>
</reference>
<evidence type="ECO:0000256" key="4">
    <source>
        <dbReference type="ARBA" id="ARBA00022833"/>
    </source>
</evidence>
<dbReference type="Gene3D" id="3.40.140.10">
    <property type="entry name" value="Cytidine Deaminase, domain 2"/>
    <property type="match status" value="1"/>
</dbReference>
<dbReference type="InterPro" id="IPR046778">
    <property type="entry name" value="UPF0758_N"/>
</dbReference>
<keyword evidence="1" id="KW-0645">Protease</keyword>
<comment type="similarity">
    <text evidence="6">Belongs to the UPF0758 family.</text>
</comment>
<keyword evidence="3" id="KW-0378">Hydrolase</keyword>
<protein>
    <submittedName>
        <fullName evidence="7">DNA replication and repair protein RadC</fullName>
    </submittedName>
</protein>
<dbReference type="PANTHER" id="PTHR30471">
    <property type="entry name" value="DNA REPAIR PROTEIN RADC"/>
    <property type="match status" value="1"/>
</dbReference>
<organism evidence="7 8">
    <name type="scientific">Cupriavidus plantarum</name>
    <dbReference type="NCBI Taxonomy" id="942865"/>
    <lineage>
        <taxon>Bacteria</taxon>
        <taxon>Pseudomonadati</taxon>
        <taxon>Pseudomonadota</taxon>
        <taxon>Betaproteobacteria</taxon>
        <taxon>Burkholderiales</taxon>
        <taxon>Burkholderiaceae</taxon>
        <taxon>Cupriavidus</taxon>
    </lineage>
</organism>
<dbReference type="GO" id="GO:0006508">
    <property type="term" value="P:proteolysis"/>
    <property type="evidence" value="ECO:0007669"/>
    <property type="project" value="UniProtKB-KW"/>
</dbReference>
<evidence type="ECO:0000313" key="8">
    <source>
        <dbReference type="Proteomes" id="UP000245754"/>
    </source>
</evidence>
<keyword evidence="2" id="KW-0479">Metal-binding</keyword>
<sequence>MPITDWPVSERPREKLLQAGAATLSDAELLAVFLRVGAAGKTALDLSRELIGSFGSLTQLFAADPARLAEVKGMGQAKFAQLLVVPELARRALAESLRTPRPLGTSRAVRDYLRLTLSQLSHETFHCLYLDTHHRLIASEELFRGSLRQTRVYPREVARQALFHNAAGVIVAHNHPGGAAEPSRGDVATTRRLARALGTLDIDLLDHYIVAGNAVYSFAEHDLMPAPEVPPSARHHTP</sequence>
<dbReference type="InterPro" id="IPR037518">
    <property type="entry name" value="MPN"/>
</dbReference>
<dbReference type="InterPro" id="IPR010994">
    <property type="entry name" value="RuvA_2-like"/>
</dbReference>
<dbReference type="Pfam" id="PF20582">
    <property type="entry name" value="UPF0758_N"/>
    <property type="match status" value="1"/>
</dbReference>
<evidence type="ECO:0000256" key="1">
    <source>
        <dbReference type="ARBA" id="ARBA00022670"/>
    </source>
</evidence>
<dbReference type="NCBIfam" id="TIGR00608">
    <property type="entry name" value="radc"/>
    <property type="match status" value="1"/>
</dbReference>
<dbReference type="Gene3D" id="1.10.150.20">
    <property type="entry name" value="5' to 3' exonuclease, C-terminal subdomain"/>
    <property type="match status" value="1"/>
</dbReference>
<dbReference type="PANTHER" id="PTHR30471:SF3">
    <property type="entry name" value="UPF0758 PROTEIN YEES-RELATED"/>
    <property type="match status" value="1"/>
</dbReference>
<evidence type="ECO:0000256" key="2">
    <source>
        <dbReference type="ARBA" id="ARBA00022723"/>
    </source>
</evidence>
<keyword evidence="4" id="KW-0862">Zinc</keyword>
<dbReference type="Pfam" id="PF04002">
    <property type="entry name" value="RadC"/>
    <property type="match status" value="1"/>
</dbReference>
<evidence type="ECO:0000256" key="3">
    <source>
        <dbReference type="ARBA" id="ARBA00022801"/>
    </source>
</evidence>
<dbReference type="CDD" id="cd08071">
    <property type="entry name" value="MPN_DUF2466"/>
    <property type="match status" value="1"/>
</dbReference>
<comment type="caution">
    <text evidence="7">The sequence shown here is derived from an EMBL/GenBank/DDBJ whole genome shotgun (WGS) entry which is preliminary data.</text>
</comment>
<evidence type="ECO:0000256" key="5">
    <source>
        <dbReference type="ARBA" id="ARBA00023049"/>
    </source>
</evidence>